<dbReference type="GO" id="GO:0000062">
    <property type="term" value="F:fatty-acyl-CoA binding"/>
    <property type="evidence" value="ECO:0007669"/>
    <property type="project" value="TreeGrafter"/>
</dbReference>
<gene>
    <name evidence="15" type="ORF">DRV84_00985</name>
</gene>
<organism evidence="15 16">
    <name type="scientific">Rhodosalinus sediminis</name>
    <dbReference type="NCBI Taxonomy" id="1940533"/>
    <lineage>
        <taxon>Bacteria</taxon>
        <taxon>Pseudomonadati</taxon>
        <taxon>Pseudomonadota</taxon>
        <taxon>Alphaproteobacteria</taxon>
        <taxon>Rhodobacterales</taxon>
        <taxon>Paracoccaceae</taxon>
        <taxon>Rhodosalinus</taxon>
    </lineage>
</organism>
<keyword evidence="3 11" id="KW-0285">Flavoprotein</keyword>
<dbReference type="GO" id="GO:0004361">
    <property type="term" value="F:glutaryl-CoA dehydrogenase activity"/>
    <property type="evidence" value="ECO:0007669"/>
    <property type="project" value="UniProtKB-EC"/>
</dbReference>
<reference evidence="15 16" key="1">
    <citation type="journal article" date="2017" name="Int. J. Syst. Evol. Microbiol.">
        <title>Rhodosalinus sediminis gen. nov., sp. nov., isolated from marine saltern.</title>
        <authorList>
            <person name="Guo L.Y."/>
            <person name="Ling S.K."/>
            <person name="Li C.M."/>
            <person name="Chen G.J."/>
            <person name="Du Z.J."/>
        </authorList>
    </citation>
    <scope>NUCLEOTIDE SEQUENCE [LARGE SCALE GENOMIC DNA]</scope>
    <source>
        <strain evidence="15 16">WDN1C137</strain>
    </source>
</reference>
<evidence type="ECO:0000259" key="12">
    <source>
        <dbReference type="Pfam" id="PF00441"/>
    </source>
</evidence>
<evidence type="ECO:0000256" key="5">
    <source>
        <dbReference type="ARBA" id="ARBA00022946"/>
    </source>
</evidence>
<dbReference type="PANTHER" id="PTHR42807:SF1">
    <property type="entry name" value="GLUTARYL-COA DEHYDROGENASE, MITOCHONDRIAL"/>
    <property type="match status" value="1"/>
</dbReference>
<keyword evidence="6 11" id="KW-0560">Oxidoreductase</keyword>
<dbReference type="PANTHER" id="PTHR42807">
    <property type="entry name" value="GLUTARYL-COA DEHYDROGENASE, MITOCHONDRIAL"/>
    <property type="match status" value="1"/>
</dbReference>
<dbReference type="InterPro" id="IPR037069">
    <property type="entry name" value="AcylCoA_DH/ox_N_sf"/>
</dbReference>
<feature type="domain" description="Acyl-CoA dehydrogenase/oxidase C-terminal" evidence="12">
    <location>
        <begin position="262"/>
        <end position="402"/>
    </location>
</feature>
<sequence>MTLDMPTPELKAKDAPDLGRFDWEDAFRLETQLTEDERMIRDSARAYAQEKLQPRVIEAFEEETTDPSIFREMGEMGLLGTTIPEAYGGLGANYVSYGLVAREIERVDSGYRSMMSVQSSLVMYPIYAYGTEAQRRKYLPKLASGEWIGCFGLTEPDAGSDPGGMKTRAEKIEGGYRLTGSKMWISNSPIADVFVVWAKSDAHDGKIKGFVLEKGMTGLSAPKVANKLSLRASITGEIVMDGVEVGEDALLPNVAGLKGPFGCLNRARYGISWGVLGAAEFCFHAARAYGLDRKQFGKPIAQTQLFQKKLADMQTEIALGLQASLQVGRLMDAADAAPEMISIVKRNNCGKALDVARHARDMHGGNGISAEFQVIRHMLNLETVNTYEGTHDVHALILGRAITGLQAFA</sequence>
<dbReference type="SUPFAM" id="SSF56645">
    <property type="entry name" value="Acyl-CoA dehydrogenase NM domain-like"/>
    <property type="match status" value="1"/>
</dbReference>
<dbReference type="AlphaFoldDB" id="A0A3D9BZL6"/>
<evidence type="ECO:0000256" key="1">
    <source>
        <dbReference type="ARBA" id="ARBA00001974"/>
    </source>
</evidence>
<dbReference type="Proteomes" id="UP000257131">
    <property type="component" value="Unassembled WGS sequence"/>
</dbReference>
<evidence type="ECO:0000259" key="13">
    <source>
        <dbReference type="Pfam" id="PF02770"/>
    </source>
</evidence>
<dbReference type="Pfam" id="PF02770">
    <property type="entry name" value="Acyl-CoA_dh_M"/>
    <property type="match status" value="1"/>
</dbReference>
<dbReference type="GO" id="GO:0046949">
    <property type="term" value="P:fatty-acyl-CoA biosynthetic process"/>
    <property type="evidence" value="ECO:0007669"/>
    <property type="project" value="TreeGrafter"/>
</dbReference>
<dbReference type="FunFam" id="1.10.540.10:FF:000003">
    <property type="entry name" value="glutaryl-CoA dehydrogenase, mitochondrial"/>
    <property type="match status" value="1"/>
</dbReference>
<proteinExistence type="inferred from homology"/>
<comment type="catalytic activity">
    <reaction evidence="10">
        <text>glutaryl-CoA + oxidized [electron-transfer flavoprotein] + 2 H(+) = (2E)-butenoyl-CoA + reduced [electron-transfer flavoprotein] + CO2</text>
        <dbReference type="Rhea" id="RHEA:13389"/>
        <dbReference type="Rhea" id="RHEA-COMP:10685"/>
        <dbReference type="Rhea" id="RHEA-COMP:10686"/>
        <dbReference type="ChEBI" id="CHEBI:15378"/>
        <dbReference type="ChEBI" id="CHEBI:16526"/>
        <dbReference type="ChEBI" id="CHEBI:57332"/>
        <dbReference type="ChEBI" id="CHEBI:57378"/>
        <dbReference type="ChEBI" id="CHEBI:57692"/>
        <dbReference type="ChEBI" id="CHEBI:58307"/>
        <dbReference type="EC" id="1.3.8.6"/>
    </reaction>
</comment>
<protein>
    <recommendedName>
        <fullName evidence="9">glutaryl-CoA dehydrogenase (ETF)</fullName>
        <ecNumber evidence="9">1.3.8.6</ecNumber>
    </recommendedName>
</protein>
<dbReference type="InterPro" id="IPR052033">
    <property type="entry name" value="Glutaryl-CoA_DH_mitochondrial"/>
</dbReference>
<name>A0A3D9BZL6_9RHOB</name>
<dbReference type="PROSITE" id="PS00073">
    <property type="entry name" value="ACYL_COA_DH_2"/>
    <property type="match status" value="1"/>
</dbReference>
<dbReference type="OrthoDB" id="9775090at2"/>
<dbReference type="InterPro" id="IPR009075">
    <property type="entry name" value="AcylCo_DH/oxidase_C"/>
</dbReference>
<dbReference type="GO" id="GO:0050660">
    <property type="term" value="F:flavin adenine dinucleotide binding"/>
    <property type="evidence" value="ECO:0007669"/>
    <property type="project" value="InterPro"/>
</dbReference>
<evidence type="ECO:0000256" key="2">
    <source>
        <dbReference type="ARBA" id="ARBA00009347"/>
    </source>
</evidence>
<dbReference type="InterPro" id="IPR046373">
    <property type="entry name" value="Acyl-CoA_Oxase/DH_mid-dom_sf"/>
</dbReference>
<dbReference type="FunFam" id="1.20.140.10:FF:000006">
    <property type="entry name" value="Glutaryl-CoA dehydrogenase, mitochondrial"/>
    <property type="match status" value="1"/>
</dbReference>
<keyword evidence="16" id="KW-1185">Reference proteome</keyword>
<evidence type="ECO:0000313" key="16">
    <source>
        <dbReference type="Proteomes" id="UP000257131"/>
    </source>
</evidence>
<dbReference type="EC" id="1.3.8.6" evidence="9"/>
<dbReference type="Pfam" id="PF02771">
    <property type="entry name" value="Acyl-CoA_dh_N"/>
    <property type="match status" value="1"/>
</dbReference>
<evidence type="ECO:0000256" key="10">
    <source>
        <dbReference type="ARBA" id="ARBA00049493"/>
    </source>
</evidence>
<evidence type="ECO:0000256" key="8">
    <source>
        <dbReference type="ARBA" id="ARBA00037927"/>
    </source>
</evidence>
<evidence type="ECO:0000256" key="7">
    <source>
        <dbReference type="ARBA" id="ARBA00037899"/>
    </source>
</evidence>
<dbReference type="RefSeq" id="WP_115977875.1">
    <property type="nucleotide sequence ID" value="NZ_QOHR01000001.1"/>
</dbReference>
<evidence type="ECO:0000256" key="9">
    <source>
        <dbReference type="ARBA" id="ARBA00039033"/>
    </source>
</evidence>
<dbReference type="Gene3D" id="1.20.140.10">
    <property type="entry name" value="Butyryl-CoA Dehydrogenase, subunit A, domain 3"/>
    <property type="match status" value="1"/>
</dbReference>
<evidence type="ECO:0000256" key="6">
    <source>
        <dbReference type="ARBA" id="ARBA00023002"/>
    </source>
</evidence>
<accession>A0A3D9BZL6</accession>
<keyword evidence="5" id="KW-0809">Transit peptide</keyword>
<dbReference type="InterPro" id="IPR013786">
    <property type="entry name" value="AcylCoA_DH/ox_N"/>
</dbReference>
<dbReference type="Pfam" id="PF00441">
    <property type="entry name" value="Acyl-CoA_dh_1"/>
    <property type="match status" value="1"/>
</dbReference>
<dbReference type="InterPro" id="IPR036250">
    <property type="entry name" value="AcylCo_DH-like_C"/>
</dbReference>
<evidence type="ECO:0000259" key="14">
    <source>
        <dbReference type="Pfam" id="PF02771"/>
    </source>
</evidence>
<comment type="similarity">
    <text evidence="2 11">Belongs to the acyl-CoA dehydrogenase family.</text>
</comment>
<evidence type="ECO:0000256" key="3">
    <source>
        <dbReference type="ARBA" id="ARBA00022630"/>
    </source>
</evidence>
<evidence type="ECO:0000256" key="11">
    <source>
        <dbReference type="RuleBase" id="RU362125"/>
    </source>
</evidence>
<evidence type="ECO:0000256" key="4">
    <source>
        <dbReference type="ARBA" id="ARBA00022827"/>
    </source>
</evidence>
<feature type="domain" description="Acyl-CoA dehydrogenase/oxidase N-terminal" evidence="14">
    <location>
        <begin position="34"/>
        <end position="146"/>
    </location>
</feature>
<dbReference type="CDD" id="cd01151">
    <property type="entry name" value="GCD"/>
    <property type="match status" value="1"/>
</dbReference>
<dbReference type="FunFam" id="2.40.110.10:FF:000008">
    <property type="entry name" value="Glutaryl-CoA dehydrogenase, mitochondrial"/>
    <property type="match status" value="1"/>
</dbReference>
<comment type="caution">
    <text evidence="15">The sequence shown here is derived from an EMBL/GenBank/DDBJ whole genome shotgun (WGS) entry which is preliminary data.</text>
</comment>
<dbReference type="PROSITE" id="PS00072">
    <property type="entry name" value="ACYL_COA_DH_1"/>
    <property type="match status" value="1"/>
</dbReference>
<dbReference type="Gene3D" id="2.40.110.10">
    <property type="entry name" value="Butyryl-CoA Dehydrogenase, subunit A, domain 2"/>
    <property type="match status" value="1"/>
</dbReference>
<dbReference type="InterPro" id="IPR006089">
    <property type="entry name" value="Acyl-CoA_DH_CS"/>
</dbReference>
<comment type="pathway">
    <text evidence="8">Amino-acid metabolism; tryptophan metabolism.</text>
</comment>
<feature type="domain" description="Acyl-CoA oxidase/dehydrogenase middle" evidence="13">
    <location>
        <begin position="150"/>
        <end position="243"/>
    </location>
</feature>
<evidence type="ECO:0000313" key="15">
    <source>
        <dbReference type="EMBL" id="REC58832.1"/>
    </source>
</evidence>
<comment type="pathway">
    <text evidence="7">Amino-acid metabolism; lysine degradation.</text>
</comment>
<comment type="cofactor">
    <cofactor evidence="1 11">
        <name>FAD</name>
        <dbReference type="ChEBI" id="CHEBI:57692"/>
    </cofactor>
</comment>
<dbReference type="EMBL" id="QOHR01000001">
    <property type="protein sequence ID" value="REC58832.1"/>
    <property type="molecule type" value="Genomic_DNA"/>
</dbReference>
<dbReference type="SUPFAM" id="SSF47203">
    <property type="entry name" value="Acyl-CoA dehydrogenase C-terminal domain-like"/>
    <property type="match status" value="1"/>
</dbReference>
<dbReference type="InterPro" id="IPR009100">
    <property type="entry name" value="AcylCoA_DH/oxidase_NM_dom_sf"/>
</dbReference>
<dbReference type="InterPro" id="IPR006091">
    <property type="entry name" value="Acyl-CoA_Oxase/DH_mid-dom"/>
</dbReference>
<dbReference type="GO" id="GO:0033539">
    <property type="term" value="P:fatty acid beta-oxidation using acyl-CoA dehydrogenase"/>
    <property type="evidence" value="ECO:0007669"/>
    <property type="project" value="TreeGrafter"/>
</dbReference>
<keyword evidence="4 11" id="KW-0274">FAD</keyword>
<dbReference type="Gene3D" id="1.10.540.10">
    <property type="entry name" value="Acyl-CoA dehydrogenase/oxidase, N-terminal domain"/>
    <property type="match status" value="1"/>
</dbReference>